<name>A0A0A9TKJ5_ARUDO</name>
<evidence type="ECO:0000313" key="1">
    <source>
        <dbReference type="EMBL" id="JAD17168.1"/>
    </source>
</evidence>
<reference evidence="1" key="1">
    <citation type="submission" date="2014-09" db="EMBL/GenBank/DDBJ databases">
        <authorList>
            <person name="Magalhaes I.L.F."/>
            <person name="Oliveira U."/>
            <person name="Santos F.R."/>
            <person name="Vidigal T.H.D.A."/>
            <person name="Brescovit A.D."/>
            <person name="Santos A.J."/>
        </authorList>
    </citation>
    <scope>NUCLEOTIDE SEQUENCE</scope>
    <source>
        <tissue evidence="1">Shoot tissue taken approximately 20 cm above the soil surface</tissue>
    </source>
</reference>
<organism evidence="1">
    <name type="scientific">Arundo donax</name>
    <name type="common">Giant reed</name>
    <name type="synonym">Donax arundinaceus</name>
    <dbReference type="NCBI Taxonomy" id="35708"/>
    <lineage>
        <taxon>Eukaryota</taxon>
        <taxon>Viridiplantae</taxon>
        <taxon>Streptophyta</taxon>
        <taxon>Embryophyta</taxon>
        <taxon>Tracheophyta</taxon>
        <taxon>Spermatophyta</taxon>
        <taxon>Magnoliopsida</taxon>
        <taxon>Liliopsida</taxon>
        <taxon>Poales</taxon>
        <taxon>Poaceae</taxon>
        <taxon>PACMAD clade</taxon>
        <taxon>Arundinoideae</taxon>
        <taxon>Arundineae</taxon>
        <taxon>Arundo</taxon>
    </lineage>
</organism>
<reference evidence="1" key="2">
    <citation type="journal article" date="2015" name="Data Brief">
        <title>Shoot transcriptome of the giant reed, Arundo donax.</title>
        <authorList>
            <person name="Barrero R.A."/>
            <person name="Guerrero F.D."/>
            <person name="Moolhuijzen P."/>
            <person name="Goolsby J.A."/>
            <person name="Tidwell J."/>
            <person name="Bellgard S.E."/>
            <person name="Bellgard M.I."/>
        </authorList>
    </citation>
    <scope>NUCLEOTIDE SEQUENCE</scope>
    <source>
        <tissue evidence="1">Shoot tissue taken approximately 20 cm above the soil surface</tissue>
    </source>
</reference>
<dbReference type="AlphaFoldDB" id="A0A0A9TKJ5"/>
<dbReference type="EMBL" id="GBRH01280727">
    <property type="protein sequence ID" value="JAD17168.1"/>
    <property type="molecule type" value="Transcribed_RNA"/>
</dbReference>
<accession>A0A0A9TKJ5</accession>
<proteinExistence type="predicted"/>
<protein>
    <submittedName>
        <fullName evidence="1">Uncharacterized protein</fullName>
    </submittedName>
</protein>
<sequence length="46" mass="5152">MMREALVDQMSQSATWSRRGVPSAAWSSLADQREVSRSTRVISLGR</sequence>